<dbReference type="InterPro" id="IPR003123">
    <property type="entry name" value="VPS9"/>
</dbReference>
<keyword evidence="8" id="KW-1185">Reference proteome</keyword>
<feature type="region of interest" description="Disordered" evidence="5">
    <location>
        <begin position="862"/>
        <end position="886"/>
    </location>
</feature>
<dbReference type="InterPro" id="IPR037191">
    <property type="entry name" value="VPS9_dom_sf"/>
</dbReference>
<dbReference type="KEGG" id="dfa:DFA_11507"/>
<dbReference type="PANTHER" id="PTHR17920">
    <property type="entry name" value="TRANSMEMBRANE AND COILED-COIL DOMAIN-CONTAINING PROTEIN 4 TMCO4"/>
    <property type="match status" value="1"/>
</dbReference>
<dbReference type="GeneID" id="14866052"/>
<protein>
    <submittedName>
        <fullName evidence="7">Transmembrane protein</fullName>
    </submittedName>
</protein>
<dbReference type="GO" id="GO:0016020">
    <property type="term" value="C:membrane"/>
    <property type="evidence" value="ECO:0007669"/>
    <property type="project" value="UniProtKB-SubCell"/>
</dbReference>
<feature type="region of interest" description="Disordered" evidence="5">
    <location>
        <begin position="432"/>
        <end position="459"/>
    </location>
</feature>
<evidence type="ECO:0000259" key="6">
    <source>
        <dbReference type="PROSITE" id="PS51205"/>
    </source>
</evidence>
<reference evidence="8" key="1">
    <citation type="journal article" date="2011" name="Genome Res.">
        <title>Phylogeny-wide analysis of social amoeba genomes highlights ancient origins for complex intercellular communication.</title>
        <authorList>
            <person name="Heidel A.J."/>
            <person name="Lawal H.M."/>
            <person name="Felder M."/>
            <person name="Schilde C."/>
            <person name="Helps N.R."/>
            <person name="Tunggal B."/>
            <person name="Rivero F."/>
            <person name="John U."/>
            <person name="Schleicher M."/>
            <person name="Eichinger L."/>
            <person name="Platzer M."/>
            <person name="Noegel A.A."/>
            <person name="Schaap P."/>
            <person name="Gloeckner G."/>
        </authorList>
    </citation>
    <scope>NUCLEOTIDE SEQUENCE [LARGE SCALE GENOMIC DNA]</scope>
    <source>
        <strain evidence="8">SH3</strain>
    </source>
</reference>
<dbReference type="OrthoDB" id="277931at2759"/>
<keyword evidence="3" id="KW-1133">Transmembrane helix</keyword>
<evidence type="ECO:0000256" key="1">
    <source>
        <dbReference type="ARBA" id="ARBA00004141"/>
    </source>
</evidence>
<keyword evidence="2 7" id="KW-0812">Transmembrane</keyword>
<organism evidence="7 8">
    <name type="scientific">Cavenderia fasciculata</name>
    <name type="common">Slime mold</name>
    <name type="synonym">Dictyostelium fasciculatum</name>
    <dbReference type="NCBI Taxonomy" id="261658"/>
    <lineage>
        <taxon>Eukaryota</taxon>
        <taxon>Amoebozoa</taxon>
        <taxon>Evosea</taxon>
        <taxon>Eumycetozoa</taxon>
        <taxon>Dictyostelia</taxon>
        <taxon>Acytosteliales</taxon>
        <taxon>Cavenderiaceae</taxon>
        <taxon>Cavenderia</taxon>
    </lineage>
</organism>
<dbReference type="PANTHER" id="PTHR17920:SF4">
    <property type="entry name" value="TRANSMEMBRANE PROTEIN"/>
    <property type="match status" value="1"/>
</dbReference>
<dbReference type="Pfam" id="PF05277">
    <property type="entry name" value="DUF726"/>
    <property type="match status" value="2"/>
</dbReference>
<dbReference type="AlphaFoldDB" id="F4QDB8"/>
<dbReference type="Pfam" id="PF02204">
    <property type="entry name" value="VPS9"/>
    <property type="match status" value="1"/>
</dbReference>
<evidence type="ECO:0000256" key="2">
    <source>
        <dbReference type="ARBA" id="ARBA00022692"/>
    </source>
</evidence>
<dbReference type="EMBL" id="GL883029">
    <property type="protein sequence ID" value="EGG13746.1"/>
    <property type="molecule type" value="Genomic_DNA"/>
</dbReference>
<dbReference type="SUPFAM" id="SSF109993">
    <property type="entry name" value="VPS9 domain"/>
    <property type="match status" value="1"/>
</dbReference>
<evidence type="ECO:0000256" key="4">
    <source>
        <dbReference type="ARBA" id="ARBA00023136"/>
    </source>
</evidence>
<dbReference type="InterPro" id="IPR007941">
    <property type="entry name" value="DUF726"/>
</dbReference>
<name>F4QDB8_CACFS</name>
<proteinExistence type="predicted"/>
<accession>F4QDB8</accession>
<dbReference type="Proteomes" id="UP000007797">
    <property type="component" value="Unassembled WGS sequence"/>
</dbReference>
<feature type="domain" description="VPS9" evidence="6">
    <location>
        <begin position="280"/>
        <end position="411"/>
    </location>
</feature>
<evidence type="ECO:0000256" key="3">
    <source>
        <dbReference type="ARBA" id="ARBA00022989"/>
    </source>
</evidence>
<evidence type="ECO:0000256" key="5">
    <source>
        <dbReference type="SAM" id="MobiDB-lite"/>
    </source>
</evidence>
<feature type="compositionally biased region" description="Low complexity" evidence="5">
    <location>
        <begin position="445"/>
        <end position="459"/>
    </location>
</feature>
<evidence type="ECO:0000313" key="8">
    <source>
        <dbReference type="Proteomes" id="UP000007797"/>
    </source>
</evidence>
<gene>
    <name evidence="7" type="ORF">DFA_11507</name>
</gene>
<dbReference type="OMA" id="TEMHTIG"/>
<keyword evidence="4" id="KW-0472">Membrane</keyword>
<dbReference type="RefSeq" id="XP_004350452.1">
    <property type="nucleotide sequence ID" value="XM_004350402.1"/>
</dbReference>
<dbReference type="PROSITE" id="PS51205">
    <property type="entry name" value="VPS9"/>
    <property type="match status" value="1"/>
</dbReference>
<sequence length="1019" mass="112069">MLQQEEEEEGGGIGGEEDMLLIQDVDKLEQALNDTFDSLNSSLLSKKEIMAVLLVECFSSNLYPRQQQQEVRKEITDFLTQSFTFLSIPHPILNYLIVNSGGGGGSGSNTANKLLSKNGSSASISTMVTAGTNSPRLKSVSSMTSLSTMSSSIPMVPLQSSSSFNSLQSLDSAATAAVVGNNNNNNNKDNDCSLFIQEYIPKKIEKSILDDMEHILDYQFHNDMESFITALVGCKKQSTTMPPTPSNSLKDMSALYTGFIGRLTNQSSNILPTNIFPIDLEKDDLFSKRIETLSFIEPDHLGISIDEFKLNNAKKCIGRINSYQTPIEKQRCISKTMVYLMEAGGEDYLLPMAIYLLLRTNPPYLWSNYRFLELYSTSSGNLNVDSIYDNFCTTFSVAIQFIDKLDHTHLSIDNDYFQQQLLENQKKIFPNQQQEKEKEKDKLDNNNNNNNNAMKSNETILTTSTTELEKLIDKLDVNNNDNNNNNTNNEQLENIVLFKQLNRLPTIIDILKPQLHGNEIEEFMLKFITISLGSQYYHSTIRFPLRRFFIEFLGISERTFCVTEMEIIGSLQDSTDGGGSNLELLPNKQGGGQALKVAKIAGAAVTGAVIVGLTGGLAAPFVGSVFSALGAGSILTGITGATGMSGATMLSVIFGAAGAKVSADKMITATSGVKDYTIHKVKSQTSLHAIIYVDGFSSVNTTTTTTATEDAKTQEQTIASVQISKLESWEKIIRAVTNDYGDIFLIDYEKDVKKSLHAIIREYQKTIVQTLFRSAATNIISTSLAHALVPLSIIKAASVLDNPWTLLKDRSEKVGKILAQQIVEGGFGKRPLTLIGTSMGSRVIFYCLEELSRLSKIENQSKSKEKEINNNNNISTTTTDSTTPPIVTNTISPSSIIEMVVFIGSPITSDPKRWSNIISMVSGRVINCYSPSDLVLKYVSRSANCLTDGVLPPAGVTPIHIPSSTIVIENVDVSKLVKSHLDYDKEDNITRILNHIAVNKVSYCDPKVPPKFSGVVYQV</sequence>
<comment type="subcellular location">
    <subcellularLocation>
        <location evidence="1">Membrane</location>
        <topology evidence="1">Multi-pass membrane protein</topology>
    </subcellularLocation>
</comment>
<feature type="compositionally biased region" description="Low complexity" evidence="5">
    <location>
        <begin position="869"/>
        <end position="886"/>
    </location>
</feature>
<evidence type="ECO:0000313" key="7">
    <source>
        <dbReference type="EMBL" id="EGG13746.1"/>
    </source>
</evidence>
<dbReference type="Gene3D" id="1.20.1050.80">
    <property type="entry name" value="VPS9 domain"/>
    <property type="match status" value="1"/>
</dbReference>
<feature type="compositionally biased region" description="Basic and acidic residues" evidence="5">
    <location>
        <begin position="434"/>
        <end position="444"/>
    </location>
</feature>